<dbReference type="OrthoDB" id="10428360at2759"/>
<dbReference type="EMBL" id="CP042201">
    <property type="protein sequence ID" value="QDS77151.1"/>
    <property type="molecule type" value="Genomic_DNA"/>
</dbReference>
<name>A0A517LNF4_9PEZI</name>
<evidence type="ECO:0008006" key="4">
    <source>
        <dbReference type="Google" id="ProtNLM"/>
    </source>
</evidence>
<evidence type="ECO:0000313" key="3">
    <source>
        <dbReference type="Proteomes" id="UP000316270"/>
    </source>
</evidence>
<evidence type="ECO:0000313" key="2">
    <source>
        <dbReference type="EMBL" id="QDS77151.1"/>
    </source>
</evidence>
<sequence>MKFTFSFTLLAVLGLTSTALACVQPGKPAEYNDCTSCCHPWGCSGTGTRKCNSHP</sequence>
<evidence type="ECO:0000256" key="1">
    <source>
        <dbReference type="SAM" id="SignalP"/>
    </source>
</evidence>
<protein>
    <recommendedName>
        <fullName evidence="4">CBM1 domain-containing protein</fullName>
    </recommendedName>
</protein>
<organism evidence="2 3">
    <name type="scientific">Venturia effusa</name>
    <dbReference type="NCBI Taxonomy" id="50376"/>
    <lineage>
        <taxon>Eukaryota</taxon>
        <taxon>Fungi</taxon>
        <taxon>Dikarya</taxon>
        <taxon>Ascomycota</taxon>
        <taxon>Pezizomycotina</taxon>
        <taxon>Dothideomycetes</taxon>
        <taxon>Pleosporomycetidae</taxon>
        <taxon>Venturiales</taxon>
        <taxon>Venturiaceae</taxon>
        <taxon>Venturia</taxon>
    </lineage>
</organism>
<dbReference type="PROSITE" id="PS51257">
    <property type="entry name" value="PROKAR_LIPOPROTEIN"/>
    <property type="match status" value="1"/>
</dbReference>
<accession>A0A517LNF4</accession>
<feature type="chain" id="PRO_5022197521" description="CBM1 domain-containing protein" evidence="1">
    <location>
        <begin position="22"/>
        <end position="55"/>
    </location>
</feature>
<keyword evidence="3" id="KW-1185">Reference proteome</keyword>
<dbReference type="Proteomes" id="UP000316270">
    <property type="component" value="Chromosome 17"/>
</dbReference>
<keyword evidence="1" id="KW-0732">Signal</keyword>
<reference evidence="2 3" key="1">
    <citation type="submission" date="2019-07" db="EMBL/GenBank/DDBJ databases">
        <title>Finished genome of Venturia effusa.</title>
        <authorList>
            <person name="Young C.A."/>
            <person name="Cox M.P."/>
            <person name="Ganley A.R.D."/>
            <person name="David W.J."/>
        </authorList>
    </citation>
    <scope>NUCLEOTIDE SEQUENCE [LARGE SCALE GENOMIC DNA]</scope>
    <source>
        <strain evidence="3">albino</strain>
    </source>
</reference>
<feature type="signal peptide" evidence="1">
    <location>
        <begin position="1"/>
        <end position="21"/>
    </location>
</feature>
<dbReference type="AlphaFoldDB" id="A0A517LNF4"/>
<gene>
    <name evidence="2" type="ORF">FKW77_001392</name>
</gene>
<proteinExistence type="predicted"/>